<name>A0A498N2Q8_LABRO</name>
<dbReference type="PANTHER" id="PTHR15141">
    <property type="entry name" value="TRANSCRIPTION ELONGATION FACTOR B POLYPEPTIDE 3"/>
    <property type="match status" value="1"/>
</dbReference>
<evidence type="ECO:0000313" key="3">
    <source>
        <dbReference type="Proteomes" id="UP000290572"/>
    </source>
</evidence>
<gene>
    <name evidence="2" type="ORF">ROHU_036421</name>
</gene>
<dbReference type="GO" id="GO:0003746">
    <property type="term" value="F:translation elongation factor activity"/>
    <property type="evidence" value="ECO:0007669"/>
    <property type="project" value="UniProtKB-KW"/>
</dbReference>
<dbReference type="InterPro" id="IPR010684">
    <property type="entry name" value="RNA_pol_II_trans_fac_SIII_A"/>
</dbReference>
<proteinExistence type="predicted"/>
<keyword evidence="2" id="KW-0648">Protein biosynthesis</keyword>
<accession>A0A498N2Q8</accession>
<evidence type="ECO:0000256" key="1">
    <source>
        <dbReference type="SAM" id="MobiDB-lite"/>
    </source>
</evidence>
<comment type="caution">
    <text evidence="2">The sequence shown here is derived from an EMBL/GenBank/DDBJ whole genome shotgun (WGS) entry which is preliminary data.</text>
</comment>
<sequence>MSQNADIKCKNKPSQSKIYLNSEKKDEAKKHSGLNEGSWSHGTDHGNEKTSSEHTKHESKKTEKVSGITKKQENAKLEKSLKRPEATQKQREKTGDACRKEKMEKAKDKLVAMETDKEAEDSCETPSMSFEAYLSYDLEPPKRKKTFGVAKNPKRLKTAHKENSCVSVVKSSKAVMENPMTTNFSHSYIHSFLADKKIVDVCEEAPLFIGQRLKNKMQVYSGSELGFKDVDCFAALYEIGGVPFEILEPVLERCTPEQLLRIEEYNPVYIGVTDHLWERHCQKDFRNAQLEEYESWREMYLRMSEERERKLKQLTKSIVSAHSGKPKALGNPVRIGEDLASVRPPLTTLAKLKTPERLKQLKAPQYWYNTPVMVNGVAPMMAKSLKAFKKQLSRR</sequence>
<dbReference type="AlphaFoldDB" id="A0A498N2Q8"/>
<dbReference type="InterPro" id="IPR051870">
    <property type="entry name" value="Elongin-A_domain"/>
</dbReference>
<evidence type="ECO:0000313" key="2">
    <source>
        <dbReference type="EMBL" id="RXN27330.1"/>
    </source>
</evidence>
<reference evidence="2 3" key="1">
    <citation type="submission" date="2018-03" db="EMBL/GenBank/DDBJ databases">
        <title>Draft genome sequence of Rohu Carp (Labeo rohita).</title>
        <authorList>
            <person name="Das P."/>
            <person name="Kushwaha B."/>
            <person name="Joshi C.G."/>
            <person name="Kumar D."/>
            <person name="Nagpure N.S."/>
            <person name="Sahoo L."/>
            <person name="Das S.P."/>
            <person name="Bit A."/>
            <person name="Patnaik S."/>
            <person name="Meher P.K."/>
            <person name="Jayasankar P."/>
            <person name="Koringa P.G."/>
            <person name="Patel N.V."/>
            <person name="Hinsu A.T."/>
            <person name="Kumar R."/>
            <person name="Pandey M."/>
            <person name="Agarwal S."/>
            <person name="Srivastava S."/>
            <person name="Singh M."/>
            <person name="Iquebal M.A."/>
            <person name="Jaiswal S."/>
            <person name="Angadi U.B."/>
            <person name="Kumar N."/>
            <person name="Raza M."/>
            <person name="Shah T.M."/>
            <person name="Rai A."/>
            <person name="Jena J.K."/>
        </authorList>
    </citation>
    <scope>NUCLEOTIDE SEQUENCE [LARGE SCALE GENOMIC DNA]</scope>
    <source>
        <strain evidence="2">DASCIFA01</strain>
        <tissue evidence="2">Testis</tissue>
    </source>
</reference>
<keyword evidence="3" id="KW-1185">Reference proteome</keyword>
<feature type="compositionally biased region" description="Basic and acidic residues" evidence="1">
    <location>
        <begin position="42"/>
        <end position="100"/>
    </location>
</feature>
<dbReference type="PANTHER" id="PTHR15141:SF49">
    <property type="entry name" value="TFIIS N-TERMINAL DOMAIN-CONTAINING PROTEIN"/>
    <property type="match status" value="1"/>
</dbReference>
<dbReference type="Gene3D" id="6.10.250.3180">
    <property type="match status" value="1"/>
</dbReference>
<feature type="region of interest" description="Disordered" evidence="1">
    <location>
        <begin position="1"/>
        <end position="100"/>
    </location>
</feature>
<dbReference type="GO" id="GO:0070449">
    <property type="term" value="C:elongin complex"/>
    <property type="evidence" value="ECO:0007669"/>
    <property type="project" value="InterPro"/>
</dbReference>
<dbReference type="STRING" id="84645.A0A498N2Q8"/>
<keyword evidence="2" id="KW-0251">Elongation factor</keyword>
<protein>
    <submittedName>
        <fullName evidence="2">Transcription elongation factor B polypeptide 3-like isoform X2</fullName>
    </submittedName>
</protein>
<dbReference type="Proteomes" id="UP000290572">
    <property type="component" value="Unassembled WGS sequence"/>
</dbReference>
<dbReference type="EMBL" id="QBIY01012042">
    <property type="protein sequence ID" value="RXN27330.1"/>
    <property type="molecule type" value="Genomic_DNA"/>
</dbReference>
<dbReference type="GO" id="GO:0006368">
    <property type="term" value="P:transcription elongation by RNA polymerase II"/>
    <property type="evidence" value="ECO:0007669"/>
    <property type="project" value="InterPro"/>
</dbReference>
<dbReference type="Pfam" id="PF06881">
    <property type="entry name" value="Elongin_A"/>
    <property type="match status" value="1"/>
</dbReference>
<organism evidence="2 3">
    <name type="scientific">Labeo rohita</name>
    <name type="common">Indian major carp</name>
    <name type="synonym">Cyprinus rohita</name>
    <dbReference type="NCBI Taxonomy" id="84645"/>
    <lineage>
        <taxon>Eukaryota</taxon>
        <taxon>Metazoa</taxon>
        <taxon>Chordata</taxon>
        <taxon>Craniata</taxon>
        <taxon>Vertebrata</taxon>
        <taxon>Euteleostomi</taxon>
        <taxon>Actinopterygii</taxon>
        <taxon>Neopterygii</taxon>
        <taxon>Teleostei</taxon>
        <taxon>Ostariophysi</taxon>
        <taxon>Cypriniformes</taxon>
        <taxon>Cyprinidae</taxon>
        <taxon>Labeoninae</taxon>
        <taxon>Labeonini</taxon>
        <taxon>Labeo</taxon>
    </lineage>
</organism>